<dbReference type="Proteomes" id="UP000248066">
    <property type="component" value="Unassembled WGS sequence"/>
</dbReference>
<dbReference type="InterPro" id="IPR046953">
    <property type="entry name" value="Spore_GerAC-like_C"/>
</dbReference>
<comment type="subcellular location">
    <subcellularLocation>
        <location evidence="1">Membrane</location>
        <topology evidence="1">Lipid-anchor</topology>
    </subcellularLocation>
</comment>
<dbReference type="RefSeq" id="WP_110518054.1">
    <property type="nucleotide sequence ID" value="NZ_PDOF01000001.1"/>
</dbReference>
<feature type="domain" description="Spore germination GerAC-like C-terminal" evidence="9">
    <location>
        <begin position="203"/>
        <end position="362"/>
    </location>
</feature>
<dbReference type="Gene3D" id="3.30.300.210">
    <property type="entry name" value="Nutrient germinant receptor protein C, domain 3"/>
    <property type="match status" value="1"/>
</dbReference>
<dbReference type="EMBL" id="PDOF01000001">
    <property type="protein sequence ID" value="PYZ98211.1"/>
    <property type="molecule type" value="Genomic_DNA"/>
</dbReference>
<name>A0A2W0HBG4_9BACI</name>
<reference evidence="11 12" key="1">
    <citation type="submission" date="2017-10" db="EMBL/GenBank/DDBJ databases">
        <title>Bacillus sp. nov., a halophilic bacterium isolated from a Yangshapao Lake.</title>
        <authorList>
            <person name="Wang H."/>
        </authorList>
    </citation>
    <scope>NUCLEOTIDE SEQUENCE [LARGE SCALE GENOMIC DNA]</scope>
    <source>
        <strain evidence="11 12">YSP-3</strain>
    </source>
</reference>
<dbReference type="Pfam" id="PF25198">
    <property type="entry name" value="Spore_GerAC_N"/>
    <property type="match status" value="1"/>
</dbReference>
<evidence type="ECO:0000256" key="4">
    <source>
        <dbReference type="ARBA" id="ARBA00022729"/>
    </source>
</evidence>
<keyword evidence="5" id="KW-0472">Membrane</keyword>
<comment type="caution">
    <text evidence="11">The sequence shown here is derived from an EMBL/GenBank/DDBJ whole genome shotgun (WGS) entry which is preliminary data.</text>
</comment>
<evidence type="ECO:0000256" key="3">
    <source>
        <dbReference type="ARBA" id="ARBA00022544"/>
    </source>
</evidence>
<feature type="domain" description="Spore germination protein N-terminal" evidence="10">
    <location>
        <begin position="26"/>
        <end position="194"/>
    </location>
</feature>
<dbReference type="InterPro" id="IPR038501">
    <property type="entry name" value="Spore_GerAC_C_sf"/>
</dbReference>
<evidence type="ECO:0000256" key="2">
    <source>
        <dbReference type="ARBA" id="ARBA00007886"/>
    </source>
</evidence>
<evidence type="ECO:0000259" key="10">
    <source>
        <dbReference type="Pfam" id="PF25198"/>
    </source>
</evidence>
<dbReference type="AlphaFoldDB" id="A0A2W0HBG4"/>
<keyword evidence="3" id="KW-0309">Germination</keyword>
<evidence type="ECO:0000256" key="1">
    <source>
        <dbReference type="ARBA" id="ARBA00004635"/>
    </source>
</evidence>
<protein>
    <recommendedName>
        <fullName evidence="13">Ger(X)C family spore germination protein</fullName>
    </recommendedName>
</protein>
<organism evidence="11 12">
    <name type="scientific">Alteribacter lacisalsi</name>
    <dbReference type="NCBI Taxonomy" id="2045244"/>
    <lineage>
        <taxon>Bacteria</taxon>
        <taxon>Bacillati</taxon>
        <taxon>Bacillota</taxon>
        <taxon>Bacilli</taxon>
        <taxon>Bacillales</taxon>
        <taxon>Bacillaceae</taxon>
        <taxon>Alteribacter</taxon>
    </lineage>
</organism>
<proteinExistence type="inferred from homology"/>
<gene>
    <name evidence="11" type="ORF">CR205_06345</name>
</gene>
<dbReference type="InterPro" id="IPR057336">
    <property type="entry name" value="GerAC_N"/>
</dbReference>
<dbReference type="Pfam" id="PF05504">
    <property type="entry name" value="Spore_GerAC"/>
    <property type="match status" value="1"/>
</dbReference>
<evidence type="ECO:0000259" key="9">
    <source>
        <dbReference type="Pfam" id="PF05504"/>
    </source>
</evidence>
<accession>A0A2W0HBG4</accession>
<feature type="chain" id="PRO_5039310442" description="Ger(X)C family spore germination protein" evidence="8">
    <location>
        <begin position="20"/>
        <end position="365"/>
    </location>
</feature>
<keyword evidence="4 8" id="KW-0732">Signal</keyword>
<dbReference type="GO" id="GO:0016020">
    <property type="term" value="C:membrane"/>
    <property type="evidence" value="ECO:0007669"/>
    <property type="project" value="UniProtKB-SubCell"/>
</dbReference>
<evidence type="ECO:0000256" key="6">
    <source>
        <dbReference type="ARBA" id="ARBA00023139"/>
    </source>
</evidence>
<evidence type="ECO:0000313" key="12">
    <source>
        <dbReference type="Proteomes" id="UP000248066"/>
    </source>
</evidence>
<sequence>MINPFRQLIILLLPFLCTACVPTEVVDDLQFIHAAGFDYIEDSDLVRATVSVPIYGFGQEQESASFESETITAEGRTAKQIRARMNSKSPKVLENSKIEAVIYNEKIAEQGLYEYVDTYDRDPKVGQRVYLAVYAGSTQELLEKKLPIESEISRYIADVIEQNVEHTDIPNTNMHIFTYRYFQEGMDPFLPYLRMDGDQIQIKGMAVFKDDVMKGYINIEDTFIMKMLVESLSEGTYEVDVDGENFATLQNLNAKTRYSVKNHTLSPPEITADIVVTGYINEYSGDTLNDNVLKEIDVKMKEQIKNDAENLITRFQEMGVDPTGLGFQVKTRTRNWNQAEWLEQYPDVKVNVNVTSKITHAGVVE</sequence>
<feature type="signal peptide" evidence="8">
    <location>
        <begin position="1"/>
        <end position="19"/>
    </location>
</feature>
<dbReference type="InterPro" id="IPR008844">
    <property type="entry name" value="Spore_GerAC-like"/>
</dbReference>
<evidence type="ECO:0000256" key="7">
    <source>
        <dbReference type="ARBA" id="ARBA00023288"/>
    </source>
</evidence>
<comment type="similarity">
    <text evidence="2">Belongs to the GerABKC lipoprotein family.</text>
</comment>
<evidence type="ECO:0008006" key="13">
    <source>
        <dbReference type="Google" id="ProtNLM"/>
    </source>
</evidence>
<keyword evidence="7" id="KW-0449">Lipoprotein</keyword>
<dbReference type="OrthoDB" id="2592518at2"/>
<evidence type="ECO:0000256" key="5">
    <source>
        <dbReference type="ARBA" id="ARBA00023136"/>
    </source>
</evidence>
<dbReference type="PANTHER" id="PTHR35789:SF1">
    <property type="entry name" value="SPORE GERMINATION PROTEIN B3"/>
    <property type="match status" value="1"/>
</dbReference>
<evidence type="ECO:0000313" key="11">
    <source>
        <dbReference type="EMBL" id="PYZ98211.1"/>
    </source>
</evidence>
<keyword evidence="12" id="KW-1185">Reference proteome</keyword>
<dbReference type="NCBIfam" id="TIGR02887">
    <property type="entry name" value="spore_ger_x_C"/>
    <property type="match status" value="1"/>
</dbReference>
<keyword evidence="6" id="KW-0564">Palmitate</keyword>
<dbReference type="GO" id="GO:0009847">
    <property type="term" value="P:spore germination"/>
    <property type="evidence" value="ECO:0007669"/>
    <property type="project" value="InterPro"/>
</dbReference>
<dbReference type="PANTHER" id="PTHR35789">
    <property type="entry name" value="SPORE GERMINATION PROTEIN B3"/>
    <property type="match status" value="1"/>
</dbReference>
<evidence type="ECO:0000256" key="8">
    <source>
        <dbReference type="SAM" id="SignalP"/>
    </source>
</evidence>